<evidence type="ECO:0000256" key="1">
    <source>
        <dbReference type="ARBA" id="ARBA00004202"/>
    </source>
</evidence>
<keyword evidence="8 13" id="KW-0067">ATP-binding</keyword>
<evidence type="ECO:0000256" key="7">
    <source>
        <dbReference type="ARBA" id="ARBA00022741"/>
    </source>
</evidence>
<dbReference type="InterPro" id="IPR017871">
    <property type="entry name" value="ABC_transporter-like_CS"/>
</dbReference>
<dbReference type="GO" id="GO:0005886">
    <property type="term" value="C:plasma membrane"/>
    <property type="evidence" value="ECO:0007669"/>
    <property type="project" value="UniProtKB-SubCell"/>
</dbReference>
<dbReference type="EC" id="3.6.3.17" evidence="13"/>
<reference evidence="13 15" key="1">
    <citation type="submission" date="2017-03" db="EMBL/GenBank/DDBJ databases">
        <title>Genome sequence of Clostridium chromiireducens DSM 23318.</title>
        <authorList>
            <person name="Poehlein A."/>
            <person name="Daniel R."/>
        </authorList>
    </citation>
    <scope>NUCLEOTIDE SEQUENCE [LARGE SCALE GENOMIC DNA]</scope>
    <source>
        <strain evidence="13 15">DSM 23318</strain>
    </source>
</reference>
<evidence type="ECO:0000256" key="6">
    <source>
        <dbReference type="ARBA" id="ARBA00022737"/>
    </source>
</evidence>
<keyword evidence="15" id="KW-1185">Reference proteome</keyword>
<dbReference type="AlphaFoldDB" id="A0A1V4IF62"/>
<dbReference type="FunFam" id="3.40.50.300:FF:000127">
    <property type="entry name" value="Ribose import ATP-binding protein RbsA"/>
    <property type="match status" value="1"/>
</dbReference>
<dbReference type="OrthoDB" id="9771863at2"/>
<dbReference type="Proteomes" id="UP000656077">
    <property type="component" value="Unassembled WGS sequence"/>
</dbReference>
<keyword evidence="5" id="KW-0762">Sugar transport</keyword>
<evidence type="ECO:0000256" key="3">
    <source>
        <dbReference type="ARBA" id="ARBA00022448"/>
    </source>
</evidence>
<evidence type="ECO:0000256" key="10">
    <source>
        <dbReference type="ARBA" id="ARBA00023136"/>
    </source>
</evidence>
<feature type="domain" description="ABC transporter" evidence="11">
    <location>
        <begin position="262"/>
        <end position="506"/>
    </location>
</feature>
<keyword evidence="10" id="KW-0472">Membrane</keyword>
<dbReference type="GO" id="GO:0005524">
    <property type="term" value="F:ATP binding"/>
    <property type="evidence" value="ECO:0007669"/>
    <property type="project" value="UniProtKB-KW"/>
</dbReference>
<keyword evidence="4" id="KW-1003">Cell membrane</keyword>
<dbReference type="Gene3D" id="3.40.50.300">
    <property type="entry name" value="P-loop containing nucleotide triphosphate hydrolases"/>
    <property type="match status" value="2"/>
</dbReference>
<keyword evidence="3" id="KW-0813">Transport</keyword>
<evidence type="ECO:0000313" key="15">
    <source>
        <dbReference type="Proteomes" id="UP000191056"/>
    </source>
</evidence>
<evidence type="ECO:0000256" key="8">
    <source>
        <dbReference type="ARBA" id="ARBA00022840"/>
    </source>
</evidence>
<evidence type="ECO:0000313" key="13">
    <source>
        <dbReference type="EMBL" id="OPJ58285.1"/>
    </source>
</evidence>
<dbReference type="Proteomes" id="UP000265930">
    <property type="component" value="Unassembled WGS sequence"/>
</dbReference>
<accession>A0A1V4IF62</accession>
<dbReference type="InterPro" id="IPR050107">
    <property type="entry name" value="ABC_carbohydrate_import_ATPase"/>
</dbReference>
<evidence type="ECO:0000313" key="14">
    <source>
        <dbReference type="EMBL" id="RII35575.1"/>
    </source>
</evidence>
<dbReference type="EMBL" id="QXDJ01000002">
    <property type="protein sequence ID" value="RII35575.1"/>
    <property type="molecule type" value="Genomic_DNA"/>
</dbReference>
<dbReference type="FunFam" id="3.40.50.300:FF:000126">
    <property type="entry name" value="Galactose/methyl galactoside import ATP-binding protein MglA"/>
    <property type="match status" value="1"/>
</dbReference>
<dbReference type="GO" id="GO:0015749">
    <property type="term" value="P:monosaccharide transmembrane transport"/>
    <property type="evidence" value="ECO:0007669"/>
    <property type="project" value="UniProtKB-ARBA"/>
</dbReference>
<evidence type="ECO:0000256" key="9">
    <source>
        <dbReference type="ARBA" id="ARBA00022967"/>
    </source>
</evidence>
<dbReference type="InterPro" id="IPR027417">
    <property type="entry name" value="P-loop_NTPase"/>
</dbReference>
<dbReference type="PANTHER" id="PTHR43790">
    <property type="entry name" value="CARBOHYDRATE TRANSPORT ATP-BINDING PROTEIN MG119-RELATED"/>
    <property type="match status" value="1"/>
</dbReference>
<evidence type="ECO:0000256" key="2">
    <source>
        <dbReference type="ARBA" id="ARBA00004533"/>
    </source>
</evidence>
<organism evidence="13 15">
    <name type="scientific">Clostridium chromiireducens</name>
    <dbReference type="NCBI Taxonomy" id="225345"/>
    <lineage>
        <taxon>Bacteria</taxon>
        <taxon>Bacillati</taxon>
        <taxon>Bacillota</taxon>
        <taxon>Clostridia</taxon>
        <taxon>Eubacteriales</taxon>
        <taxon>Clostridiaceae</taxon>
        <taxon>Clostridium</taxon>
    </lineage>
</organism>
<feature type="domain" description="ABC transporter" evidence="11">
    <location>
        <begin position="6"/>
        <end position="243"/>
    </location>
</feature>
<evidence type="ECO:0000313" key="12">
    <source>
        <dbReference type="EMBL" id="MVX63332.1"/>
    </source>
</evidence>
<dbReference type="Pfam" id="PF00005">
    <property type="entry name" value="ABC_tran"/>
    <property type="match status" value="2"/>
</dbReference>
<keyword evidence="7" id="KW-0547">Nucleotide-binding</keyword>
<sequence>MSEYILEMQDIVKEFFGVKALDGVTLKVKKAEVHALCGENGAGKSTLMKILSGEHPAGSFSGKIIFEGKELNQTGIKDSEKVGIAIIHQELALIKQLSIAENIFLGNEIGKHGLVSFSEQLNKTNELLNRVKLNINPLTRAGDLGIGHQQLVEIAKALSKDAKLLILDEPSASLSEGEVEVLMGILEDLRKDGVTCIYISHKLNEVTRICDNVTVIRDGSTIGQVPIKEIDQDRLVQMMVGREMKNLFPREEHKIGEEFFEVKNLNVRDPFNSNLLRVKNASFTLRRGEILGISGLVGSGRTEMVASIYGSFQGERNGEIYFEGEKVNIKNPDDALSKGIAMVPEDRKKDGIIAGMSVAKNMTISNLVKYKKALDVIDSDREMMDVLKYIDEIKIKTASTELAIKNLSGGNQQKVILAKNLLAEPKILILDEPTRGIDVGAKFEIYKLIFKLAKQGISIIMVSSELPEVLGISDRVLVMNEGEIKASLDNNGLTQEMIMAYSVGKKNEENDAIDNEEIITSVGGV</sequence>
<protein>
    <submittedName>
        <fullName evidence="12">Xylose ABC transporter ATP-binding protein</fullName>
    </submittedName>
    <submittedName>
        <fullName evidence="13">Xylose import ATP-binding protein XylG</fullName>
        <ecNumber evidence="13">3.6.3.17</ecNumber>
    </submittedName>
</protein>
<dbReference type="PANTHER" id="PTHR43790:SF1">
    <property type="entry name" value="XYLOSE IMPORT ATP-BINDING PROTEIN XYLG"/>
    <property type="match status" value="1"/>
</dbReference>
<gene>
    <name evidence="13" type="primary">xylG_1</name>
    <name evidence="13" type="ORF">CLCHR_39870</name>
    <name evidence="14" type="ORF">D2A34_10395</name>
    <name evidence="12" type="ORF">GKZ28_06425</name>
</gene>
<dbReference type="EMBL" id="MZGT01000072">
    <property type="protein sequence ID" value="OPJ58285.1"/>
    <property type="molecule type" value="Genomic_DNA"/>
</dbReference>
<dbReference type="NCBIfam" id="NF010069">
    <property type="entry name" value="PRK13549.1"/>
    <property type="match status" value="1"/>
</dbReference>
<proteinExistence type="predicted"/>
<comment type="caution">
    <text evidence="13">The sequence shown here is derived from an EMBL/GenBank/DDBJ whole genome shotgun (WGS) entry which is preliminary data.</text>
</comment>
<dbReference type="RefSeq" id="WP_079441639.1">
    <property type="nucleotide sequence ID" value="NZ_JBLZIA010000028.1"/>
</dbReference>
<reference evidence="12" key="3">
    <citation type="submission" date="2019-12" db="EMBL/GenBank/DDBJ databases">
        <title>Microbes associate with the intestines of laboratory mice.</title>
        <authorList>
            <person name="Navarre W."/>
            <person name="Wong E."/>
        </authorList>
    </citation>
    <scope>NUCLEOTIDE SEQUENCE</scope>
    <source>
        <strain evidence="12">NM79_F5</strain>
    </source>
</reference>
<reference evidence="14 16" key="2">
    <citation type="submission" date="2018-08" db="EMBL/GenBank/DDBJ databases">
        <title>Genome of Clostridium chromiireducens C1, DSM12136.</title>
        <authorList>
            <person name="Xing M."/>
            <person name="Wei Y."/>
            <person name="Ang E.L."/>
            <person name="Zhao H."/>
            <person name="Zhang Y."/>
        </authorList>
    </citation>
    <scope>NUCLEOTIDE SEQUENCE [LARGE SCALE GENOMIC DNA]</scope>
    <source>
        <strain evidence="14 16">C1</strain>
    </source>
</reference>
<comment type="subcellular location">
    <subcellularLocation>
        <location evidence="2">Cell inner membrane</location>
    </subcellularLocation>
    <subcellularLocation>
        <location evidence="1">Cell membrane</location>
        <topology evidence="1">Peripheral membrane protein</topology>
    </subcellularLocation>
</comment>
<dbReference type="EMBL" id="WSRQ01000008">
    <property type="protein sequence ID" value="MVX63332.1"/>
    <property type="molecule type" value="Genomic_DNA"/>
</dbReference>
<dbReference type="GO" id="GO:0016887">
    <property type="term" value="F:ATP hydrolysis activity"/>
    <property type="evidence" value="ECO:0007669"/>
    <property type="project" value="InterPro"/>
</dbReference>
<keyword evidence="6" id="KW-0677">Repeat</keyword>
<evidence type="ECO:0000313" key="16">
    <source>
        <dbReference type="Proteomes" id="UP000265930"/>
    </source>
</evidence>
<keyword evidence="13" id="KW-0378">Hydrolase</keyword>
<evidence type="ECO:0000256" key="4">
    <source>
        <dbReference type="ARBA" id="ARBA00022475"/>
    </source>
</evidence>
<name>A0A1V4IF62_9CLOT</name>
<dbReference type="STRING" id="225345.CLCHR_39870"/>
<dbReference type="CDD" id="cd03215">
    <property type="entry name" value="ABC_Carb_Monos_II"/>
    <property type="match status" value="1"/>
</dbReference>
<keyword evidence="9" id="KW-1278">Translocase</keyword>
<evidence type="ECO:0000259" key="11">
    <source>
        <dbReference type="PROSITE" id="PS50893"/>
    </source>
</evidence>
<dbReference type="PROSITE" id="PS50893">
    <property type="entry name" value="ABC_TRANSPORTER_2"/>
    <property type="match status" value="2"/>
</dbReference>
<dbReference type="Proteomes" id="UP000191056">
    <property type="component" value="Unassembled WGS sequence"/>
</dbReference>
<dbReference type="CDD" id="cd03216">
    <property type="entry name" value="ABC_Carb_Monos_I"/>
    <property type="match status" value="1"/>
</dbReference>
<evidence type="ECO:0000256" key="5">
    <source>
        <dbReference type="ARBA" id="ARBA00022597"/>
    </source>
</evidence>
<dbReference type="InterPro" id="IPR003439">
    <property type="entry name" value="ABC_transporter-like_ATP-bd"/>
</dbReference>
<dbReference type="PROSITE" id="PS00211">
    <property type="entry name" value="ABC_TRANSPORTER_1"/>
    <property type="match status" value="1"/>
</dbReference>
<dbReference type="InterPro" id="IPR003593">
    <property type="entry name" value="AAA+_ATPase"/>
</dbReference>
<dbReference type="SUPFAM" id="SSF52540">
    <property type="entry name" value="P-loop containing nucleoside triphosphate hydrolases"/>
    <property type="match status" value="2"/>
</dbReference>
<dbReference type="SMART" id="SM00382">
    <property type="entry name" value="AAA"/>
    <property type="match status" value="2"/>
</dbReference>